<evidence type="ECO:0000313" key="1">
    <source>
        <dbReference type="EMBL" id="MFD2969750.1"/>
    </source>
</evidence>
<gene>
    <name evidence="1" type="ORF">ACFS7Y_20345</name>
</gene>
<dbReference type="PANTHER" id="PTHR33408">
    <property type="entry name" value="TRANSPOSASE"/>
    <property type="match status" value="1"/>
</dbReference>
<sequence>MLHDLEYVSLRVQYVDGTKIESVAGRYTFVWKKSIQKNKLKLAANIASVLSAIDAQITEDQSSLGNQEMSKAIDSAGLKERIKGINAKLKASSKSTDKQLKKLEEDYLPRLEKYEQ</sequence>
<proteinExistence type="predicted"/>
<comment type="caution">
    <text evidence="1">The sequence shown here is derived from an EMBL/GenBank/DDBJ whole genome shotgun (WGS) entry which is preliminary data.</text>
</comment>
<protein>
    <recommendedName>
        <fullName evidence="3">Transposase</fullName>
    </recommendedName>
</protein>
<dbReference type="EMBL" id="JBHUPB010000015">
    <property type="protein sequence ID" value="MFD2969750.1"/>
    <property type="molecule type" value="Genomic_DNA"/>
</dbReference>
<dbReference type="Proteomes" id="UP001597525">
    <property type="component" value="Unassembled WGS sequence"/>
</dbReference>
<evidence type="ECO:0008006" key="3">
    <source>
        <dbReference type="Google" id="ProtNLM"/>
    </source>
</evidence>
<name>A0ABW6BJP0_9SPHI</name>
<accession>A0ABW6BJP0</accession>
<evidence type="ECO:0000313" key="2">
    <source>
        <dbReference type="Proteomes" id="UP001597525"/>
    </source>
</evidence>
<reference evidence="2" key="1">
    <citation type="journal article" date="2019" name="Int. J. Syst. Evol. Microbiol.">
        <title>The Global Catalogue of Microorganisms (GCM) 10K type strain sequencing project: providing services to taxonomists for standard genome sequencing and annotation.</title>
        <authorList>
            <consortium name="The Broad Institute Genomics Platform"/>
            <consortium name="The Broad Institute Genome Sequencing Center for Infectious Disease"/>
            <person name="Wu L."/>
            <person name="Ma J."/>
        </authorList>
    </citation>
    <scope>NUCLEOTIDE SEQUENCE [LARGE SCALE GENOMIC DNA]</scope>
    <source>
        <strain evidence="2">KCTC 22814</strain>
    </source>
</reference>
<dbReference type="RefSeq" id="WP_320183244.1">
    <property type="nucleotide sequence ID" value="NZ_CP138332.1"/>
</dbReference>
<keyword evidence="2" id="KW-1185">Reference proteome</keyword>
<organism evidence="1 2">
    <name type="scientific">Sphingobacterium bambusae</name>
    <dbReference type="NCBI Taxonomy" id="662858"/>
    <lineage>
        <taxon>Bacteria</taxon>
        <taxon>Pseudomonadati</taxon>
        <taxon>Bacteroidota</taxon>
        <taxon>Sphingobacteriia</taxon>
        <taxon>Sphingobacteriales</taxon>
        <taxon>Sphingobacteriaceae</taxon>
        <taxon>Sphingobacterium</taxon>
    </lineage>
</organism>
<dbReference type="PANTHER" id="PTHR33408:SF2">
    <property type="entry name" value="TRANSPOSASE DDE DOMAIN-CONTAINING PROTEIN"/>
    <property type="match status" value="1"/>
</dbReference>